<evidence type="ECO:0000313" key="3">
    <source>
        <dbReference type="Proteomes" id="UP000318081"/>
    </source>
</evidence>
<name>A0ABX5XMZ4_9BACT</name>
<evidence type="ECO:0000313" key="2">
    <source>
        <dbReference type="EMBL" id="QDV81991.1"/>
    </source>
</evidence>
<dbReference type="EMBL" id="CP036432">
    <property type="protein sequence ID" value="QDV81991.1"/>
    <property type="molecule type" value="Genomic_DNA"/>
</dbReference>
<accession>A0ABX5XMZ4</accession>
<reference evidence="2 3" key="1">
    <citation type="submission" date="2019-02" db="EMBL/GenBank/DDBJ databases">
        <title>Deep-cultivation of Planctomycetes and their phenomic and genomic characterization uncovers novel biology.</title>
        <authorList>
            <person name="Wiegand S."/>
            <person name="Jogler M."/>
            <person name="Boedeker C."/>
            <person name="Pinto D."/>
            <person name="Vollmers J."/>
            <person name="Rivas-Marin E."/>
            <person name="Kohn T."/>
            <person name="Peeters S.H."/>
            <person name="Heuer A."/>
            <person name="Rast P."/>
            <person name="Oberbeckmann S."/>
            <person name="Bunk B."/>
            <person name="Jeske O."/>
            <person name="Meyerdierks A."/>
            <person name="Storesund J.E."/>
            <person name="Kallscheuer N."/>
            <person name="Luecker S."/>
            <person name="Lage O.M."/>
            <person name="Pohl T."/>
            <person name="Merkel B.J."/>
            <person name="Hornburger P."/>
            <person name="Mueller R.-W."/>
            <person name="Bruemmer F."/>
            <person name="Labrenz M."/>
            <person name="Spormann A.M."/>
            <person name="Op den Camp H."/>
            <person name="Overmann J."/>
            <person name="Amann R."/>
            <person name="Jetten M.S.M."/>
            <person name="Mascher T."/>
            <person name="Medema M.H."/>
            <person name="Devos D.P."/>
            <person name="Kaster A.-K."/>
            <person name="Ovreas L."/>
            <person name="Rohde M."/>
            <person name="Galperin M.Y."/>
            <person name="Jogler C."/>
        </authorList>
    </citation>
    <scope>NUCLEOTIDE SEQUENCE [LARGE SCALE GENOMIC DNA]</scope>
    <source>
        <strain evidence="2 3">TBK1r</strain>
    </source>
</reference>
<organism evidence="2 3">
    <name type="scientific">Stieleria magnilauensis</name>
    <dbReference type="NCBI Taxonomy" id="2527963"/>
    <lineage>
        <taxon>Bacteria</taxon>
        <taxon>Pseudomonadati</taxon>
        <taxon>Planctomycetota</taxon>
        <taxon>Planctomycetia</taxon>
        <taxon>Pirellulales</taxon>
        <taxon>Pirellulaceae</taxon>
        <taxon>Stieleria</taxon>
    </lineage>
</organism>
<evidence type="ECO:0000256" key="1">
    <source>
        <dbReference type="SAM" id="MobiDB-lite"/>
    </source>
</evidence>
<proteinExistence type="predicted"/>
<protein>
    <submittedName>
        <fullName evidence="2">Uncharacterized protein</fullName>
    </submittedName>
</protein>
<feature type="region of interest" description="Disordered" evidence="1">
    <location>
        <begin position="1"/>
        <end position="22"/>
    </location>
</feature>
<gene>
    <name evidence="2" type="ORF">TBK1r_09160</name>
</gene>
<keyword evidence="3" id="KW-1185">Reference proteome</keyword>
<sequence>MSIGAPIDRSDLGAGSKGRAEGTADCGRIAAYSFFLMPSEWAKRWGQNNEKGMAE</sequence>
<dbReference type="Proteomes" id="UP000318081">
    <property type="component" value="Chromosome"/>
</dbReference>